<name>G7YCY7_CLOSI</name>
<dbReference type="EMBL" id="DF143083">
    <property type="protein sequence ID" value="GAA50821.1"/>
    <property type="molecule type" value="Genomic_DNA"/>
</dbReference>
<organism evidence="1 2">
    <name type="scientific">Clonorchis sinensis</name>
    <name type="common">Chinese liver fluke</name>
    <dbReference type="NCBI Taxonomy" id="79923"/>
    <lineage>
        <taxon>Eukaryota</taxon>
        <taxon>Metazoa</taxon>
        <taxon>Spiralia</taxon>
        <taxon>Lophotrochozoa</taxon>
        <taxon>Platyhelminthes</taxon>
        <taxon>Trematoda</taxon>
        <taxon>Digenea</taxon>
        <taxon>Opisthorchiida</taxon>
        <taxon>Opisthorchiata</taxon>
        <taxon>Opisthorchiidae</taxon>
        <taxon>Clonorchis</taxon>
    </lineage>
</organism>
<keyword evidence="2" id="KW-1185">Reference proteome</keyword>
<evidence type="ECO:0000313" key="2">
    <source>
        <dbReference type="Proteomes" id="UP000008909"/>
    </source>
</evidence>
<gene>
    <name evidence="1" type="ORF">CLF_105101</name>
</gene>
<sequence>MGEYEQPSFGQKILYERTLSDKEGRETGIRAGAHVTQVGSEDIAHVQCQRAPSADNKPHVDILRRLSLINPYRASDAYNLIGETVEKKPSSAAPYVCPGFRTLFQFDKSCNLCRMVGQTD</sequence>
<evidence type="ECO:0000313" key="1">
    <source>
        <dbReference type="EMBL" id="GAA50821.1"/>
    </source>
</evidence>
<dbReference type="AlphaFoldDB" id="G7YCY7"/>
<reference evidence="1" key="1">
    <citation type="journal article" date="2011" name="Genome Biol.">
        <title>The draft genome of the carcinogenic human liver fluke Clonorchis sinensis.</title>
        <authorList>
            <person name="Wang X."/>
            <person name="Chen W."/>
            <person name="Huang Y."/>
            <person name="Sun J."/>
            <person name="Men J."/>
            <person name="Liu H."/>
            <person name="Luo F."/>
            <person name="Guo L."/>
            <person name="Lv X."/>
            <person name="Deng C."/>
            <person name="Zhou C."/>
            <person name="Fan Y."/>
            <person name="Li X."/>
            <person name="Huang L."/>
            <person name="Hu Y."/>
            <person name="Liang C."/>
            <person name="Hu X."/>
            <person name="Xu J."/>
            <person name="Yu X."/>
        </authorList>
    </citation>
    <scope>NUCLEOTIDE SEQUENCE [LARGE SCALE GENOMIC DNA]</scope>
    <source>
        <strain evidence="1">Henan</strain>
    </source>
</reference>
<accession>G7YCY7</accession>
<reference key="2">
    <citation type="submission" date="2011-10" db="EMBL/GenBank/DDBJ databases">
        <title>The genome and transcriptome sequence of Clonorchis sinensis provide insights into the carcinogenic liver fluke.</title>
        <authorList>
            <person name="Wang X."/>
            <person name="Huang Y."/>
            <person name="Chen W."/>
            <person name="Liu H."/>
            <person name="Guo L."/>
            <person name="Chen Y."/>
            <person name="Luo F."/>
            <person name="Zhou W."/>
            <person name="Sun J."/>
            <person name="Mao Q."/>
            <person name="Liang P."/>
            <person name="Zhou C."/>
            <person name="Tian Y."/>
            <person name="Men J."/>
            <person name="Lv X."/>
            <person name="Huang L."/>
            <person name="Zhou J."/>
            <person name="Hu Y."/>
            <person name="Li R."/>
            <person name="Zhang F."/>
            <person name="Lei H."/>
            <person name="Li X."/>
            <person name="Hu X."/>
            <person name="Liang C."/>
            <person name="Xu J."/>
            <person name="Wu Z."/>
            <person name="Yu X."/>
        </authorList>
    </citation>
    <scope>NUCLEOTIDE SEQUENCE</scope>
    <source>
        <strain>Henan</strain>
    </source>
</reference>
<protein>
    <submittedName>
        <fullName evidence="1">Uncharacterized protein</fullName>
    </submittedName>
</protein>
<dbReference type="Proteomes" id="UP000008909">
    <property type="component" value="Unassembled WGS sequence"/>
</dbReference>
<proteinExistence type="predicted"/>